<gene>
    <name evidence="1" type="ORF">SDC9_177821</name>
</gene>
<protein>
    <submittedName>
        <fullName evidence="1">Uncharacterized protein</fullName>
    </submittedName>
</protein>
<dbReference type="AlphaFoldDB" id="A0A645GVI6"/>
<name>A0A645GVI6_9ZZZZ</name>
<proteinExistence type="predicted"/>
<dbReference type="EMBL" id="VSSQ01081434">
    <property type="protein sequence ID" value="MPN30350.1"/>
    <property type="molecule type" value="Genomic_DNA"/>
</dbReference>
<sequence length="93" mass="9719">MNAMPALRASRTAVLALNGQVLRLATGVFRCSKSRCANDSGTLHLSMAGRVVHHRVMLCRAVVPDGDAAGLPAPADLVLGDRGLADQELQQTG</sequence>
<evidence type="ECO:0000313" key="1">
    <source>
        <dbReference type="EMBL" id="MPN30350.1"/>
    </source>
</evidence>
<comment type="caution">
    <text evidence="1">The sequence shown here is derived from an EMBL/GenBank/DDBJ whole genome shotgun (WGS) entry which is preliminary data.</text>
</comment>
<organism evidence="1">
    <name type="scientific">bioreactor metagenome</name>
    <dbReference type="NCBI Taxonomy" id="1076179"/>
    <lineage>
        <taxon>unclassified sequences</taxon>
        <taxon>metagenomes</taxon>
        <taxon>ecological metagenomes</taxon>
    </lineage>
</organism>
<accession>A0A645GVI6</accession>
<reference evidence="1" key="1">
    <citation type="submission" date="2019-08" db="EMBL/GenBank/DDBJ databases">
        <authorList>
            <person name="Kucharzyk K."/>
            <person name="Murdoch R.W."/>
            <person name="Higgins S."/>
            <person name="Loffler F."/>
        </authorList>
    </citation>
    <scope>NUCLEOTIDE SEQUENCE</scope>
</reference>